<feature type="signal peptide" evidence="1">
    <location>
        <begin position="1"/>
        <end position="27"/>
    </location>
</feature>
<evidence type="ECO:0008006" key="4">
    <source>
        <dbReference type="Google" id="ProtNLM"/>
    </source>
</evidence>
<dbReference type="EMBL" id="BAAANN010000024">
    <property type="protein sequence ID" value="GAA1973759.1"/>
    <property type="molecule type" value="Genomic_DNA"/>
</dbReference>
<proteinExistence type="predicted"/>
<accession>A0ABN2RRX9</accession>
<name>A0ABN2RRX9_9PSEU</name>
<keyword evidence="1" id="KW-0732">Signal</keyword>
<feature type="chain" id="PRO_5047119877" description="Secreted protein" evidence="1">
    <location>
        <begin position="28"/>
        <end position="101"/>
    </location>
</feature>
<gene>
    <name evidence="2" type="ORF">GCM10009754_55950</name>
</gene>
<evidence type="ECO:0000313" key="3">
    <source>
        <dbReference type="Proteomes" id="UP001501116"/>
    </source>
</evidence>
<evidence type="ECO:0000256" key="1">
    <source>
        <dbReference type="SAM" id="SignalP"/>
    </source>
</evidence>
<sequence>MRKIFSTLLASMAGAAFLVALPSTASAATGKVIVFEVEITSLTTYDNPSGCKKLPPLAHVLVNETDSPVKIYGDPFCLSPSLTVRPGYGSHVAPASGSFSA</sequence>
<keyword evidence="3" id="KW-1185">Reference proteome</keyword>
<reference evidence="2 3" key="1">
    <citation type="journal article" date="2019" name="Int. J. Syst. Evol. Microbiol.">
        <title>The Global Catalogue of Microorganisms (GCM) 10K type strain sequencing project: providing services to taxonomists for standard genome sequencing and annotation.</title>
        <authorList>
            <consortium name="The Broad Institute Genomics Platform"/>
            <consortium name="The Broad Institute Genome Sequencing Center for Infectious Disease"/>
            <person name="Wu L."/>
            <person name="Ma J."/>
        </authorList>
    </citation>
    <scope>NUCLEOTIDE SEQUENCE [LARGE SCALE GENOMIC DNA]</scope>
    <source>
        <strain evidence="2 3">JCM 14545</strain>
    </source>
</reference>
<dbReference type="Proteomes" id="UP001501116">
    <property type="component" value="Unassembled WGS sequence"/>
</dbReference>
<protein>
    <recommendedName>
        <fullName evidence="4">Secreted protein</fullName>
    </recommendedName>
</protein>
<evidence type="ECO:0000313" key="2">
    <source>
        <dbReference type="EMBL" id="GAA1973759.1"/>
    </source>
</evidence>
<organism evidence="2 3">
    <name type="scientific">Amycolatopsis minnesotensis</name>
    <dbReference type="NCBI Taxonomy" id="337894"/>
    <lineage>
        <taxon>Bacteria</taxon>
        <taxon>Bacillati</taxon>
        <taxon>Actinomycetota</taxon>
        <taxon>Actinomycetes</taxon>
        <taxon>Pseudonocardiales</taxon>
        <taxon>Pseudonocardiaceae</taxon>
        <taxon>Amycolatopsis</taxon>
    </lineage>
</organism>
<dbReference type="RefSeq" id="WP_344425166.1">
    <property type="nucleotide sequence ID" value="NZ_BAAANN010000024.1"/>
</dbReference>
<comment type="caution">
    <text evidence="2">The sequence shown here is derived from an EMBL/GenBank/DDBJ whole genome shotgun (WGS) entry which is preliminary data.</text>
</comment>